<keyword evidence="3" id="KW-1185">Reference proteome</keyword>
<feature type="region of interest" description="Disordered" evidence="1">
    <location>
        <begin position="53"/>
        <end position="78"/>
    </location>
</feature>
<proteinExistence type="predicted"/>
<organism evidence="2 3">
    <name type="scientific">Paracoccus limosus</name>
    <dbReference type="NCBI Taxonomy" id="913252"/>
    <lineage>
        <taxon>Bacteria</taxon>
        <taxon>Pseudomonadati</taxon>
        <taxon>Pseudomonadota</taxon>
        <taxon>Alphaproteobacteria</taxon>
        <taxon>Rhodobacterales</taxon>
        <taxon>Paracoccaceae</taxon>
        <taxon>Paracoccus</taxon>
    </lineage>
</organism>
<sequence length="78" mass="8424">MLFSLLSGFVLGFLMAWRWLPRRAPAPRPAHEWAAFGQPACRIPAAGPGPVARDGCVKPGAQAPPDLRPGRIYLHSPP</sequence>
<dbReference type="EMBL" id="WMIF01000008">
    <property type="protein sequence ID" value="MTH34557.1"/>
    <property type="molecule type" value="Genomic_DNA"/>
</dbReference>
<protein>
    <submittedName>
        <fullName evidence="2">Uncharacterized protein</fullName>
    </submittedName>
</protein>
<reference evidence="2 3" key="1">
    <citation type="submission" date="2019-11" db="EMBL/GenBank/DDBJ databases">
        <authorList>
            <person name="Dong K."/>
        </authorList>
    </citation>
    <scope>NUCLEOTIDE SEQUENCE [LARGE SCALE GENOMIC DNA]</scope>
    <source>
        <strain evidence="2 3">JCM 17370</strain>
    </source>
</reference>
<dbReference type="RefSeq" id="WP_155064111.1">
    <property type="nucleotide sequence ID" value="NZ_WMIF01000008.1"/>
</dbReference>
<evidence type="ECO:0000313" key="3">
    <source>
        <dbReference type="Proteomes" id="UP000442533"/>
    </source>
</evidence>
<gene>
    <name evidence="2" type="ORF">GL279_08085</name>
</gene>
<name>A0A844H7S5_9RHOB</name>
<evidence type="ECO:0000256" key="1">
    <source>
        <dbReference type="SAM" id="MobiDB-lite"/>
    </source>
</evidence>
<dbReference type="Proteomes" id="UP000442533">
    <property type="component" value="Unassembled WGS sequence"/>
</dbReference>
<evidence type="ECO:0000313" key="2">
    <source>
        <dbReference type="EMBL" id="MTH34557.1"/>
    </source>
</evidence>
<dbReference type="AlphaFoldDB" id="A0A844H7S5"/>
<comment type="caution">
    <text evidence="2">The sequence shown here is derived from an EMBL/GenBank/DDBJ whole genome shotgun (WGS) entry which is preliminary data.</text>
</comment>
<accession>A0A844H7S5</accession>